<evidence type="ECO:0000256" key="2">
    <source>
        <dbReference type="ARBA" id="ARBA00008056"/>
    </source>
</evidence>
<evidence type="ECO:0000256" key="4">
    <source>
        <dbReference type="ARBA" id="ARBA00023002"/>
    </source>
</evidence>
<sequence>MASIPMISEADRLAQLKAFDATKAGVKGLVDAGVKEIPPIFYTPPDIMDSNKSSDEKFTFPVIDLEGTATDPAKRKEIVEKVRDASTTWGFFQVLNHGVPLSVLEEMKAGVKRFYEQDLDEKTKFFTRDYTRKVAYNSNYNMYTAKALNWRDNTIIYMAPDPPKPDELPAVNREILMEYSKEMLKMGYVIFELLSEALGLDPNYLRNKDCLMGHYLVHHYFPPCPQPDRTLGTSNHTDSDFMTILLQDHVGGLQVLHQDQWVDVTPLPGSLVINIGDLLQLMSNDKFKSVKHRVLANRSDGPRISAACFFSTGLLPNPTKYEPIEELLSEENPPKYRGTTVPEYLTSAATKNETDGESPLLHFTL</sequence>
<protein>
    <recommendedName>
        <fullName evidence="7">Fe2OG dioxygenase domain-containing protein</fullName>
    </recommendedName>
</protein>
<evidence type="ECO:0000256" key="1">
    <source>
        <dbReference type="ARBA" id="ARBA00001962"/>
    </source>
</evidence>
<dbReference type="InterPro" id="IPR044861">
    <property type="entry name" value="IPNS-like_FE2OG_OXY"/>
</dbReference>
<organism evidence="8 10">
    <name type="scientific">Linum tenue</name>
    <dbReference type="NCBI Taxonomy" id="586396"/>
    <lineage>
        <taxon>Eukaryota</taxon>
        <taxon>Viridiplantae</taxon>
        <taxon>Streptophyta</taxon>
        <taxon>Embryophyta</taxon>
        <taxon>Tracheophyta</taxon>
        <taxon>Spermatophyta</taxon>
        <taxon>Magnoliopsida</taxon>
        <taxon>eudicotyledons</taxon>
        <taxon>Gunneridae</taxon>
        <taxon>Pentapetalae</taxon>
        <taxon>rosids</taxon>
        <taxon>fabids</taxon>
        <taxon>Malpighiales</taxon>
        <taxon>Linaceae</taxon>
        <taxon>Linum</taxon>
    </lineage>
</organism>
<dbReference type="Pfam" id="PF03171">
    <property type="entry name" value="2OG-FeII_Oxy"/>
    <property type="match status" value="1"/>
</dbReference>
<evidence type="ECO:0000313" key="9">
    <source>
        <dbReference type="EMBL" id="CAI0458127.1"/>
    </source>
</evidence>
<dbReference type="EMBL" id="CAMGYJ010000008">
    <property type="protein sequence ID" value="CAI0458064.1"/>
    <property type="molecule type" value="Genomic_DNA"/>
</dbReference>
<dbReference type="Pfam" id="PF14226">
    <property type="entry name" value="DIOX_N"/>
    <property type="match status" value="1"/>
</dbReference>
<comment type="similarity">
    <text evidence="2 6">Belongs to the iron/ascorbate-dependent oxidoreductase family.</text>
</comment>
<dbReference type="PROSITE" id="PS51471">
    <property type="entry name" value="FE2OG_OXY"/>
    <property type="match status" value="1"/>
</dbReference>
<accession>A0AAV0NHU1</accession>
<dbReference type="GO" id="GO:0051213">
    <property type="term" value="F:dioxygenase activity"/>
    <property type="evidence" value="ECO:0007669"/>
    <property type="project" value="UniProtKB-ARBA"/>
</dbReference>
<proteinExistence type="inferred from homology"/>
<evidence type="ECO:0000256" key="6">
    <source>
        <dbReference type="RuleBase" id="RU003682"/>
    </source>
</evidence>
<feature type="domain" description="Fe2OG dioxygenase" evidence="7">
    <location>
        <begin position="201"/>
        <end position="313"/>
    </location>
</feature>
<reference evidence="8" key="1">
    <citation type="submission" date="2022-08" db="EMBL/GenBank/DDBJ databases">
        <authorList>
            <person name="Gutierrez-Valencia J."/>
        </authorList>
    </citation>
    <scope>NUCLEOTIDE SEQUENCE</scope>
</reference>
<dbReference type="EMBL" id="CAMGYJ010000008">
    <property type="protein sequence ID" value="CAI0458127.1"/>
    <property type="molecule type" value="Genomic_DNA"/>
</dbReference>
<dbReference type="SUPFAM" id="SSF51197">
    <property type="entry name" value="Clavaminate synthase-like"/>
    <property type="match status" value="1"/>
</dbReference>
<keyword evidence="10" id="KW-1185">Reference proteome</keyword>
<dbReference type="Proteomes" id="UP001154282">
    <property type="component" value="Unassembled WGS sequence"/>
</dbReference>
<name>A0AAV0NHU1_9ROSI</name>
<evidence type="ECO:0000313" key="10">
    <source>
        <dbReference type="Proteomes" id="UP001154282"/>
    </source>
</evidence>
<keyword evidence="4 6" id="KW-0560">Oxidoreductase</keyword>
<dbReference type="FunFam" id="2.60.120.330:FF:000005">
    <property type="entry name" value="1-aminocyclopropane-1-carboxylate oxidase homolog 1"/>
    <property type="match status" value="1"/>
</dbReference>
<dbReference type="InterPro" id="IPR005123">
    <property type="entry name" value="Oxoglu/Fe-dep_dioxygenase_dom"/>
</dbReference>
<evidence type="ECO:0000313" key="8">
    <source>
        <dbReference type="EMBL" id="CAI0458064.1"/>
    </source>
</evidence>
<comment type="caution">
    <text evidence="8">The sequence shown here is derived from an EMBL/GenBank/DDBJ whole genome shotgun (WGS) entry which is preliminary data.</text>
</comment>
<keyword evidence="5 6" id="KW-0408">Iron</keyword>
<evidence type="ECO:0000256" key="5">
    <source>
        <dbReference type="ARBA" id="ARBA00023004"/>
    </source>
</evidence>
<dbReference type="AlphaFoldDB" id="A0AAV0NHU1"/>
<dbReference type="InterPro" id="IPR027443">
    <property type="entry name" value="IPNS-like_sf"/>
</dbReference>
<gene>
    <name evidence="8" type="ORF">LITE_LOCUS33371</name>
    <name evidence="9" type="ORF">LITE_LOCUS33384</name>
</gene>
<dbReference type="GO" id="GO:0046872">
    <property type="term" value="F:metal ion binding"/>
    <property type="evidence" value="ECO:0007669"/>
    <property type="project" value="UniProtKB-KW"/>
</dbReference>
<evidence type="ECO:0000259" key="7">
    <source>
        <dbReference type="PROSITE" id="PS51471"/>
    </source>
</evidence>
<evidence type="ECO:0000256" key="3">
    <source>
        <dbReference type="ARBA" id="ARBA00022723"/>
    </source>
</evidence>
<dbReference type="InterPro" id="IPR026992">
    <property type="entry name" value="DIOX_N"/>
</dbReference>
<keyword evidence="3 6" id="KW-0479">Metal-binding</keyword>
<comment type="cofactor">
    <cofactor evidence="1">
        <name>Fe cation</name>
        <dbReference type="ChEBI" id="CHEBI:24875"/>
    </cofactor>
</comment>
<dbReference type="PANTHER" id="PTHR10209">
    <property type="entry name" value="OXIDOREDUCTASE, 2OG-FE II OXYGENASE FAMILY PROTEIN"/>
    <property type="match status" value="1"/>
</dbReference>
<dbReference type="PANTHER" id="PTHR10209:SF791">
    <property type="entry name" value="1-AMINOCYCLOPROPANE-1-CARBOXYLATE OXIDASE HOMOLOG 1"/>
    <property type="match status" value="1"/>
</dbReference>
<dbReference type="Gene3D" id="2.60.120.330">
    <property type="entry name" value="B-lactam Antibiotic, Isopenicillin N Synthase, Chain"/>
    <property type="match status" value="1"/>
</dbReference>